<name>A0AAQ4E1Z3_AMBAM</name>
<sequence>MPDSAGLDEAALFDRNFTTELDKDALVFVTDEDYYGDVAKGFNITGNSDDEEPLEGSRDKPRQNLLLGNTSTFILNSSRSSSTKVLAGSTSSLIGRTAIADPAAPLLVSSPTTRNGSTAAKVTIAPAATITANITNGPVKESDARGRLTDAEAEGGAASASRVASLSPWLLFCFYDDRSSIRSPGFSMSDFPMELCTDMAYCCVDVNSRGQVVVNKQLRQFLNVVGKRFLPGKHLFVTLGGHRVLVHHLDAALTNTAFFATELSEEVQEIGAGGLAIYLEDVELLKHAFRVHDLIMAVRGVSVAVVLPRDLRQQVRYYRTEIYANTKDMLVISPPSQGYGRDSRQQFATCPHPRRSVHEGSSLEFIYQLSRTLLSSMADSADYASGAAAAEEQQSAPRYLIGISFSGLKFQLKNRSHHDVGSPGTFVRRVPYREICKQPWSHWYDNVSECFVAWDGDRSWMSSLGPRSVGFTRELANGLAVFDLDFDDHSGKCGKKFPVLNALHAALLAQRLRKTT</sequence>
<evidence type="ECO:0000313" key="1">
    <source>
        <dbReference type="EMBL" id="KAK8768733.1"/>
    </source>
</evidence>
<reference evidence="1 2" key="1">
    <citation type="journal article" date="2023" name="Arcadia Sci">
        <title>De novo assembly of a long-read Amblyomma americanum tick genome.</title>
        <authorList>
            <person name="Chou S."/>
            <person name="Poskanzer K.E."/>
            <person name="Rollins M."/>
            <person name="Thuy-Boun P.S."/>
        </authorList>
    </citation>
    <scope>NUCLEOTIDE SEQUENCE [LARGE SCALE GENOMIC DNA]</scope>
    <source>
        <strain evidence="1">F_SG_1</strain>
        <tissue evidence="1">Salivary glands</tissue>
    </source>
</reference>
<dbReference type="Proteomes" id="UP001321473">
    <property type="component" value="Unassembled WGS sequence"/>
</dbReference>
<gene>
    <name evidence="1" type="ORF">V5799_014802</name>
</gene>
<organism evidence="1 2">
    <name type="scientific">Amblyomma americanum</name>
    <name type="common">Lone star tick</name>
    <dbReference type="NCBI Taxonomy" id="6943"/>
    <lineage>
        <taxon>Eukaryota</taxon>
        <taxon>Metazoa</taxon>
        <taxon>Ecdysozoa</taxon>
        <taxon>Arthropoda</taxon>
        <taxon>Chelicerata</taxon>
        <taxon>Arachnida</taxon>
        <taxon>Acari</taxon>
        <taxon>Parasitiformes</taxon>
        <taxon>Ixodida</taxon>
        <taxon>Ixodoidea</taxon>
        <taxon>Ixodidae</taxon>
        <taxon>Amblyomminae</taxon>
        <taxon>Amblyomma</taxon>
    </lineage>
</organism>
<evidence type="ECO:0000313" key="2">
    <source>
        <dbReference type="Proteomes" id="UP001321473"/>
    </source>
</evidence>
<proteinExistence type="predicted"/>
<dbReference type="EMBL" id="JARKHS020023530">
    <property type="protein sequence ID" value="KAK8768733.1"/>
    <property type="molecule type" value="Genomic_DNA"/>
</dbReference>
<keyword evidence="2" id="KW-1185">Reference proteome</keyword>
<dbReference type="InterPro" id="IPR017853">
    <property type="entry name" value="GH"/>
</dbReference>
<dbReference type="SUPFAM" id="SSF51445">
    <property type="entry name" value="(Trans)glycosidases"/>
    <property type="match status" value="1"/>
</dbReference>
<protein>
    <submittedName>
        <fullName evidence="1">Uncharacterized protein</fullName>
    </submittedName>
</protein>
<comment type="caution">
    <text evidence="1">The sequence shown here is derived from an EMBL/GenBank/DDBJ whole genome shotgun (WGS) entry which is preliminary data.</text>
</comment>
<accession>A0AAQ4E1Z3</accession>
<dbReference type="AlphaFoldDB" id="A0AAQ4E1Z3"/>